<feature type="domain" description="Metallo-beta-lactamase" evidence="3">
    <location>
        <begin position="59"/>
        <end position="246"/>
    </location>
</feature>
<dbReference type="CDD" id="cd16282">
    <property type="entry name" value="metallo-hydrolase-like_MBL-fold"/>
    <property type="match status" value="1"/>
</dbReference>
<accession>A0A401JEB7</accession>
<sequence>MKIIHTLCRVFAPLLFLPLSAADAAENMVRDYPADKIAAHTYVIHGPLGEPSVANQGFMNNPGFVITDNGVVIIDPGSSLEVGRMVLRQVRKLTGKPVTHVLDTHIHGDHWLGNQAILEAYPKAQLMAHPEMIRKAQAGEAEVWTGLMERLTQGYTKGTRAVIPTVAVTENQRFTTGGMTFHIMAPENAHSKTDIMIEVVQDAVVFTGDNVLNQRIARLDDGTFKGSIAACDRAIEVKAKHYVPGHGKTADAGMVKNYRDYMATLMAEVQRQYDAGKSDFEMKDAVAAKVSAYKGWSGFNEQLGKHISLAVLEIESM</sequence>
<comment type="caution">
    <text evidence="4">The sequence shown here is derived from an EMBL/GenBank/DDBJ whole genome shotgun (WGS) entry which is preliminary data.</text>
</comment>
<evidence type="ECO:0000259" key="3">
    <source>
        <dbReference type="SMART" id="SM00849"/>
    </source>
</evidence>
<dbReference type="SMART" id="SM00849">
    <property type="entry name" value="Lactamase_B"/>
    <property type="match status" value="1"/>
</dbReference>
<dbReference type="EMBL" id="BGOW01000015">
    <property type="protein sequence ID" value="GBL45965.1"/>
    <property type="molecule type" value="Genomic_DNA"/>
</dbReference>
<evidence type="ECO:0000313" key="4">
    <source>
        <dbReference type="EMBL" id="GBL45965.1"/>
    </source>
</evidence>
<dbReference type="PANTHER" id="PTHR42951:SF4">
    <property type="entry name" value="ACYL-COENZYME A THIOESTERASE MBLAC2"/>
    <property type="match status" value="1"/>
</dbReference>
<dbReference type="PANTHER" id="PTHR42951">
    <property type="entry name" value="METALLO-BETA-LACTAMASE DOMAIN-CONTAINING"/>
    <property type="match status" value="1"/>
</dbReference>
<dbReference type="GO" id="GO:0017001">
    <property type="term" value="P:antibiotic catabolic process"/>
    <property type="evidence" value="ECO:0007669"/>
    <property type="project" value="UniProtKB-ARBA"/>
</dbReference>
<protein>
    <submittedName>
        <fullName evidence="4">SoxH protein, homolog</fullName>
    </submittedName>
</protein>
<dbReference type="SUPFAM" id="SSF56281">
    <property type="entry name" value="Metallo-hydrolase/oxidoreductase"/>
    <property type="match status" value="1"/>
</dbReference>
<reference evidence="4 5" key="1">
    <citation type="journal article" date="2019" name="Front. Microbiol.">
        <title>Genomes of Neutrophilic Sulfur-Oxidizing Chemolithoautotrophs Representing 9 Proteobacterial Species From 8 Genera.</title>
        <authorList>
            <person name="Watanabe T."/>
            <person name="Kojima H."/>
            <person name="Umezawa K."/>
            <person name="Hori C."/>
            <person name="Takasuka T.E."/>
            <person name="Kato Y."/>
            <person name="Fukui M."/>
        </authorList>
    </citation>
    <scope>NUCLEOTIDE SEQUENCE [LARGE SCALE GENOMIC DNA]</scope>
    <source>
        <strain evidence="4 5">TTN</strain>
    </source>
</reference>
<dbReference type="Pfam" id="PF00753">
    <property type="entry name" value="Lactamase_B"/>
    <property type="match status" value="1"/>
</dbReference>
<evidence type="ECO:0000256" key="2">
    <source>
        <dbReference type="SAM" id="SignalP"/>
    </source>
</evidence>
<gene>
    <name evidence="4" type="ORF">SFMTTN_1777</name>
</gene>
<dbReference type="InterPro" id="IPR036866">
    <property type="entry name" value="RibonucZ/Hydroxyglut_hydro"/>
</dbReference>
<organism evidence="4 5">
    <name type="scientific">Sulfuriferula multivorans</name>
    <dbReference type="NCBI Taxonomy" id="1559896"/>
    <lineage>
        <taxon>Bacteria</taxon>
        <taxon>Pseudomonadati</taxon>
        <taxon>Pseudomonadota</taxon>
        <taxon>Betaproteobacteria</taxon>
        <taxon>Nitrosomonadales</taxon>
        <taxon>Sulfuricellaceae</taxon>
        <taxon>Sulfuriferula</taxon>
    </lineage>
</organism>
<feature type="signal peptide" evidence="2">
    <location>
        <begin position="1"/>
        <end position="24"/>
    </location>
</feature>
<dbReference type="RefSeq" id="WP_124704766.1">
    <property type="nucleotide sequence ID" value="NZ_BGOW01000015.1"/>
</dbReference>
<keyword evidence="2" id="KW-0732">Signal</keyword>
<proteinExistence type="inferred from homology"/>
<dbReference type="AlphaFoldDB" id="A0A401JEB7"/>
<dbReference type="InterPro" id="IPR001279">
    <property type="entry name" value="Metallo-B-lactamas"/>
</dbReference>
<feature type="chain" id="PRO_5019483409" evidence="2">
    <location>
        <begin position="25"/>
        <end position="317"/>
    </location>
</feature>
<keyword evidence="5" id="KW-1185">Reference proteome</keyword>
<dbReference type="Gene3D" id="3.60.15.10">
    <property type="entry name" value="Ribonuclease Z/Hydroxyacylglutathione hydrolase-like"/>
    <property type="match status" value="1"/>
</dbReference>
<dbReference type="OrthoDB" id="1273797at2"/>
<comment type="similarity">
    <text evidence="1">Belongs to the metallo-beta-lactamase superfamily. Class-B beta-lactamase family.</text>
</comment>
<dbReference type="Proteomes" id="UP000286806">
    <property type="component" value="Unassembled WGS sequence"/>
</dbReference>
<name>A0A401JEB7_9PROT</name>
<dbReference type="InterPro" id="IPR050855">
    <property type="entry name" value="NDM-1-like"/>
</dbReference>
<evidence type="ECO:0000256" key="1">
    <source>
        <dbReference type="ARBA" id="ARBA00005250"/>
    </source>
</evidence>
<evidence type="ECO:0000313" key="5">
    <source>
        <dbReference type="Proteomes" id="UP000286806"/>
    </source>
</evidence>